<feature type="domain" description="Aminotransferase class V" evidence="1">
    <location>
        <begin position="11"/>
        <end position="227"/>
    </location>
</feature>
<reference evidence="2 3" key="1">
    <citation type="submission" date="2015-09" db="EMBL/GenBank/DDBJ databases">
        <title>Draft genome of the parasitic nematode Teladorsagia circumcincta isolate WARC Sus (inbred).</title>
        <authorList>
            <person name="Mitreva M."/>
        </authorList>
    </citation>
    <scope>NUCLEOTIDE SEQUENCE [LARGE SCALE GENOMIC DNA]</scope>
    <source>
        <strain evidence="2 3">S</strain>
    </source>
</reference>
<evidence type="ECO:0000313" key="2">
    <source>
        <dbReference type="EMBL" id="PIO66742.1"/>
    </source>
</evidence>
<gene>
    <name evidence="2" type="ORF">TELCIR_11533</name>
</gene>
<name>A0A2G9UAH4_TELCI</name>
<dbReference type="PANTHER" id="PTHR14237:SF80">
    <property type="entry name" value="MOLYBDENUM COFACTOR SULFURASE"/>
    <property type="match status" value="1"/>
</dbReference>
<proteinExistence type="predicted"/>
<organism evidence="2 3">
    <name type="scientific">Teladorsagia circumcincta</name>
    <name type="common">Brown stomach worm</name>
    <name type="synonym">Ostertagia circumcincta</name>
    <dbReference type="NCBI Taxonomy" id="45464"/>
    <lineage>
        <taxon>Eukaryota</taxon>
        <taxon>Metazoa</taxon>
        <taxon>Ecdysozoa</taxon>
        <taxon>Nematoda</taxon>
        <taxon>Chromadorea</taxon>
        <taxon>Rhabditida</taxon>
        <taxon>Rhabditina</taxon>
        <taxon>Rhabditomorpha</taxon>
        <taxon>Strongyloidea</taxon>
        <taxon>Trichostrongylidae</taxon>
        <taxon>Teladorsagia</taxon>
    </lineage>
</organism>
<dbReference type="GO" id="GO:0043545">
    <property type="term" value="P:molybdopterin cofactor metabolic process"/>
    <property type="evidence" value="ECO:0007669"/>
    <property type="project" value="TreeGrafter"/>
</dbReference>
<keyword evidence="3" id="KW-1185">Reference proteome</keyword>
<dbReference type="Proteomes" id="UP000230423">
    <property type="component" value="Unassembled WGS sequence"/>
</dbReference>
<dbReference type="GO" id="GO:0008265">
    <property type="term" value="F:molybdenum cofactor sulfurtransferase activity"/>
    <property type="evidence" value="ECO:0007669"/>
    <property type="project" value="TreeGrafter"/>
</dbReference>
<keyword evidence="2" id="KW-0032">Aminotransferase</keyword>
<dbReference type="OrthoDB" id="420046at2759"/>
<dbReference type="PANTHER" id="PTHR14237">
    <property type="entry name" value="MOLYBDOPTERIN COFACTOR SULFURASE MOSC"/>
    <property type="match status" value="1"/>
</dbReference>
<dbReference type="Pfam" id="PF00266">
    <property type="entry name" value="Aminotran_5"/>
    <property type="match status" value="1"/>
</dbReference>
<evidence type="ECO:0000259" key="1">
    <source>
        <dbReference type="Pfam" id="PF00266"/>
    </source>
</evidence>
<dbReference type="Gene3D" id="3.40.640.10">
    <property type="entry name" value="Type I PLP-dependent aspartate aminotransferase-like (Major domain)"/>
    <property type="match status" value="1"/>
</dbReference>
<dbReference type="GO" id="GO:0008483">
    <property type="term" value="F:transaminase activity"/>
    <property type="evidence" value="ECO:0007669"/>
    <property type="project" value="UniProtKB-KW"/>
</dbReference>
<dbReference type="SUPFAM" id="SSF53383">
    <property type="entry name" value="PLP-dependent transferases"/>
    <property type="match status" value="1"/>
</dbReference>
<accession>A0A2G9UAH4</accession>
<sequence>MILDHFDVTSEEYAVVFTANATHALRIVADNFEFDGRDFTETRFSTLPQGKGPMFAYLRDSHNSVVGMREVVKGKVEEVLCVDRCEVLLNNVNCGLFTMTAMSNFCGRKYDLSLVAELERLGWWICLDAASLVSTSHLSLKEVRPHFVAISFYKIFGYPTGIGALLVRRDAINRLQPRAFAGGTVRQILSDEFYSVLRDNIEERLEQGTLNYYAICALSKGFDDLKRHGAFGVFMTSTSRKLLWLPDKQSPIVVKKYRNFDDISIPRASKVAKMAALYGIDLRTGCFCNSGACQMYLEHSNDQLRHYFEV</sequence>
<dbReference type="InterPro" id="IPR000192">
    <property type="entry name" value="Aminotrans_V_dom"/>
</dbReference>
<dbReference type="EMBL" id="KZ348051">
    <property type="protein sequence ID" value="PIO66742.1"/>
    <property type="molecule type" value="Genomic_DNA"/>
</dbReference>
<dbReference type="InterPro" id="IPR015421">
    <property type="entry name" value="PyrdxlP-dep_Trfase_major"/>
</dbReference>
<dbReference type="InterPro" id="IPR015424">
    <property type="entry name" value="PyrdxlP-dep_Trfase"/>
</dbReference>
<evidence type="ECO:0000313" key="3">
    <source>
        <dbReference type="Proteomes" id="UP000230423"/>
    </source>
</evidence>
<dbReference type="AlphaFoldDB" id="A0A2G9UAH4"/>
<protein>
    <submittedName>
        <fullName evidence="2">Aminotransferase, class V</fullName>
    </submittedName>
</protein>
<keyword evidence="2" id="KW-0808">Transferase</keyword>